<dbReference type="PROSITE" id="PS00086">
    <property type="entry name" value="CYTOCHROME_P450"/>
    <property type="match status" value="1"/>
</dbReference>
<comment type="similarity">
    <text evidence="2 6">Belongs to the cytochrome P450 family.</text>
</comment>
<dbReference type="Gene3D" id="1.10.630.10">
    <property type="entry name" value="Cytochrome P450"/>
    <property type="match status" value="1"/>
</dbReference>
<dbReference type="InterPro" id="IPR017972">
    <property type="entry name" value="Cyt_P450_CS"/>
</dbReference>
<sequence>MDFFTLPPNVEPFTKNITDRILSINRHDIQNVGKVATATLAVYFVTSKLYSAFLGPLSSVPGPFQLKFYGFRYVPNIESPPGSTWEKLHMWQSKYGNVVRLGPSTIGIADKNMLKQILSTDDFPKGPAYQRTQVGGVNVGNADDRDFHKQRRRVISPAFSVKFVDSLERYMITSAGTLMKSVDQSIAQTQRNDGYGKVDMWILLKRFALEIIGESLFGGQTYRELENDSHTVNASTNGGMIGPLNYIANSPILGVLKLLLPFTGISEAYANSSQFRDKVILKRLQGGENARREDILQVLIDTQNERNPEDRLPIDAVVGETMLFWTIGTETISYVAGFAIIELLKNPQVFATLREELDNCFITSKKESLKNGGNTLFEHEQIKHLPYLNAVIDETLRIHSGATEGLERITDKDTVLGDRLFVPKGTILNCNMFYVQLNPDYWPEPTKFIPERWLPDSNIPADQEAFFPFSIGSRNCIAKQFAMQALRLAVANLIKFYDFEGIPEEINASNERSCFGAILGVRSNSFKVFMKRRQATPMKTT</sequence>
<evidence type="ECO:0000256" key="2">
    <source>
        <dbReference type="ARBA" id="ARBA00010617"/>
    </source>
</evidence>
<dbReference type="GO" id="GO:0020037">
    <property type="term" value="F:heme binding"/>
    <property type="evidence" value="ECO:0007669"/>
    <property type="project" value="InterPro"/>
</dbReference>
<evidence type="ECO:0000256" key="3">
    <source>
        <dbReference type="ARBA" id="ARBA00022723"/>
    </source>
</evidence>
<feature type="binding site" description="axial binding residue" evidence="5">
    <location>
        <position position="476"/>
    </location>
    <ligand>
        <name>heme</name>
        <dbReference type="ChEBI" id="CHEBI:30413"/>
    </ligand>
    <ligandPart>
        <name>Fe</name>
        <dbReference type="ChEBI" id="CHEBI:18248"/>
    </ligandPart>
</feature>
<name>A0AAD5PL24_9FUNG</name>
<dbReference type="EMBL" id="JAIXMP010000002">
    <property type="protein sequence ID" value="KAI9276737.1"/>
    <property type="molecule type" value="Genomic_DNA"/>
</dbReference>
<dbReference type="Pfam" id="PF00067">
    <property type="entry name" value="p450"/>
    <property type="match status" value="1"/>
</dbReference>
<dbReference type="InterPro" id="IPR002401">
    <property type="entry name" value="Cyt_P450_E_grp-I"/>
</dbReference>
<comment type="cofactor">
    <cofactor evidence="1 5">
        <name>heme</name>
        <dbReference type="ChEBI" id="CHEBI:30413"/>
    </cofactor>
</comment>
<keyword evidence="3 5" id="KW-0479">Metal-binding</keyword>
<dbReference type="InterPro" id="IPR001128">
    <property type="entry name" value="Cyt_P450"/>
</dbReference>
<keyword evidence="4 5" id="KW-0408">Iron</keyword>
<keyword evidence="5 6" id="KW-0349">Heme</keyword>
<dbReference type="SUPFAM" id="SSF48264">
    <property type="entry name" value="Cytochrome P450"/>
    <property type="match status" value="1"/>
</dbReference>
<evidence type="ECO:0000256" key="6">
    <source>
        <dbReference type="RuleBase" id="RU000461"/>
    </source>
</evidence>
<dbReference type="AlphaFoldDB" id="A0AAD5PL24"/>
<protein>
    <submittedName>
        <fullName evidence="7">Cytochrome P450</fullName>
    </submittedName>
</protein>
<dbReference type="PANTHER" id="PTHR24305">
    <property type="entry name" value="CYTOCHROME P450"/>
    <property type="match status" value="1"/>
</dbReference>
<reference evidence="7" key="1">
    <citation type="journal article" date="2022" name="IScience">
        <title>Evolution of zygomycete secretomes and the origins of terrestrial fungal ecologies.</title>
        <authorList>
            <person name="Chang Y."/>
            <person name="Wang Y."/>
            <person name="Mondo S."/>
            <person name="Ahrendt S."/>
            <person name="Andreopoulos W."/>
            <person name="Barry K."/>
            <person name="Beard J."/>
            <person name="Benny G.L."/>
            <person name="Blankenship S."/>
            <person name="Bonito G."/>
            <person name="Cuomo C."/>
            <person name="Desiro A."/>
            <person name="Gervers K.A."/>
            <person name="Hundley H."/>
            <person name="Kuo A."/>
            <person name="LaButti K."/>
            <person name="Lang B.F."/>
            <person name="Lipzen A."/>
            <person name="O'Donnell K."/>
            <person name="Pangilinan J."/>
            <person name="Reynolds N."/>
            <person name="Sandor L."/>
            <person name="Smith M.E."/>
            <person name="Tsang A."/>
            <person name="Grigoriev I.V."/>
            <person name="Stajich J.E."/>
            <person name="Spatafora J.W."/>
        </authorList>
    </citation>
    <scope>NUCLEOTIDE SEQUENCE</scope>
    <source>
        <strain evidence="7">RSA 2281</strain>
    </source>
</reference>
<evidence type="ECO:0000313" key="8">
    <source>
        <dbReference type="Proteomes" id="UP001209540"/>
    </source>
</evidence>
<dbReference type="GO" id="GO:0005506">
    <property type="term" value="F:iron ion binding"/>
    <property type="evidence" value="ECO:0007669"/>
    <property type="project" value="InterPro"/>
</dbReference>
<comment type="caution">
    <text evidence="7">The sequence shown here is derived from an EMBL/GenBank/DDBJ whole genome shotgun (WGS) entry which is preliminary data.</text>
</comment>
<dbReference type="PRINTS" id="PR00463">
    <property type="entry name" value="EP450I"/>
</dbReference>
<gene>
    <name evidence="7" type="ORF">BDA99DRAFT_554694</name>
</gene>
<dbReference type="PANTHER" id="PTHR24305:SF166">
    <property type="entry name" value="CYTOCHROME P450 12A4, MITOCHONDRIAL-RELATED"/>
    <property type="match status" value="1"/>
</dbReference>
<dbReference type="GO" id="GO:0004497">
    <property type="term" value="F:monooxygenase activity"/>
    <property type="evidence" value="ECO:0007669"/>
    <property type="project" value="UniProtKB-KW"/>
</dbReference>
<dbReference type="PRINTS" id="PR00385">
    <property type="entry name" value="P450"/>
</dbReference>
<dbReference type="GO" id="GO:0016705">
    <property type="term" value="F:oxidoreductase activity, acting on paired donors, with incorporation or reduction of molecular oxygen"/>
    <property type="evidence" value="ECO:0007669"/>
    <property type="project" value="InterPro"/>
</dbReference>
<accession>A0AAD5PL24</accession>
<keyword evidence="6" id="KW-0503">Monooxygenase</keyword>
<dbReference type="InterPro" id="IPR036396">
    <property type="entry name" value="Cyt_P450_sf"/>
</dbReference>
<dbReference type="InterPro" id="IPR050121">
    <property type="entry name" value="Cytochrome_P450_monoxygenase"/>
</dbReference>
<evidence type="ECO:0000256" key="1">
    <source>
        <dbReference type="ARBA" id="ARBA00001971"/>
    </source>
</evidence>
<proteinExistence type="inferred from homology"/>
<evidence type="ECO:0000256" key="5">
    <source>
        <dbReference type="PIRSR" id="PIRSR602401-1"/>
    </source>
</evidence>
<dbReference type="Proteomes" id="UP001209540">
    <property type="component" value="Unassembled WGS sequence"/>
</dbReference>
<evidence type="ECO:0000256" key="4">
    <source>
        <dbReference type="ARBA" id="ARBA00023004"/>
    </source>
</evidence>
<keyword evidence="6" id="KW-0560">Oxidoreductase</keyword>
<keyword evidence="8" id="KW-1185">Reference proteome</keyword>
<organism evidence="7 8">
    <name type="scientific">Phascolomyces articulosus</name>
    <dbReference type="NCBI Taxonomy" id="60185"/>
    <lineage>
        <taxon>Eukaryota</taxon>
        <taxon>Fungi</taxon>
        <taxon>Fungi incertae sedis</taxon>
        <taxon>Mucoromycota</taxon>
        <taxon>Mucoromycotina</taxon>
        <taxon>Mucoromycetes</taxon>
        <taxon>Mucorales</taxon>
        <taxon>Lichtheimiaceae</taxon>
        <taxon>Phascolomyces</taxon>
    </lineage>
</organism>
<reference evidence="7" key="2">
    <citation type="submission" date="2023-02" db="EMBL/GenBank/DDBJ databases">
        <authorList>
            <consortium name="DOE Joint Genome Institute"/>
            <person name="Mondo S.J."/>
            <person name="Chang Y."/>
            <person name="Wang Y."/>
            <person name="Ahrendt S."/>
            <person name="Andreopoulos W."/>
            <person name="Barry K."/>
            <person name="Beard J."/>
            <person name="Benny G.L."/>
            <person name="Blankenship S."/>
            <person name="Bonito G."/>
            <person name="Cuomo C."/>
            <person name="Desiro A."/>
            <person name="Gervers K.A."/>
            <person name="Hundley H."/>
            <person name="Kuo A."/>
            <person name="LaButti K."/>
            <person name="Lang B.F."/>
            <person name="Lipzen A."/>
            <person name="O'Donnell K."/>
            <person name="Pangilinan J."/>
            <person name="Reynolds N."/>
            <person name="Sandor L."/>
            <person name="Smith M.W."/>
            <person name="Tsang A."/>
            <person name="Grigoriev I.V."/>
            <person name="Stajich J.E."/>
            <person name="Spatafora J.W."/>
        </authorList>
    </citation>
    <scope>NUCLEOTIDE SEQUENCE</scope>
    <source>
        <strain evidence="7">RSA 2281</strain>
    </source>
</reference>
<evidence type="ECO:0000313" key="7">
    <source>
        <dbReference type="EMBL" id="KAI9276737.1"/>
    </source>
</evidence>